<dbReference type="InterPro" id="IPR015920">
    <property type="entry name" value="Cellobiose_DH-like_cyt"/>
</dbReference>
<gene>
    <name evidence="3" type="ORF">C8A04DRAFT_28348</name>
</gene>
<dbReference type="GeneID" id="87817227"/>
<keyword evidence="4" id="KW-1185">Reference proteome</keyword>
<name>A0AAN6V383_9PEZI</name>
<evidence type="ECO:0000256" key="1">
    <source>
        <dbReference type="SAM" id="SignalP"/>
    </source>
</evidence>
<sequence length="208" mass="21975">MRNLLSYFLLALLNLQQQAVAQSTGQYCDSTSQVCYLQYSWGTTIPVFRLAVPDSASTGGNYDTLLQVVAPVSVKWAGFSWGGGMTSNPLTVVWPNGNSATVSSRWATSRTLPTVYSSATYKTVSASNNGTHWTVETVCSGCSTWSGGSLSTTGTDTFAWAVGRNAVSQPADPSSSFSVHDTIGTFSGALSQGTVPQATFDEHIKNAS</sequence>
<organism evidence="3 4">
    <name type="scientific">Dichotomopilus funicola</name>
    <dbReference type="NCBI Taxonomy" id="1934379"/>
    <lineage>
        <taxon>Eukaryota</taxon>
        <taxon>Fungi</taxon>
        <taxon>Dikarya</taxon>
        <taxon>Ascomycota</taxon>
        <taxon>Pezizomycotina</taxon>
        <taxon>Sordariomycetes</taxon>
        <taxon>Sordariomycetidae</taxon>
        <taxon>Sordariales</taxon>
        <taxon>Chaetomiaceae</taxon>
        <taxon>Dichotomopilus</taxon>
    </lineage>
</organism>
<evidence type="ECO:0000259" key="2">
    <source>
        <dbReference type="Pfam" id="PF16010"/>
    </source>
</evidence>
<dbReference type="Gene3D" id="2.60.40.1210">
    <property type="entry name" value="Cellobiose dehydrogenase, cytochrome domain"/>
    <property type="match status" value="1"/>
</dbReference>
<reference evidence="3" key="1">
    <citation type="journal article" date="2023" name="Mol. Phylogenet. Evol.">
        <title>Genome-scale phylogeny and comparative genomics of the fungal order Sordariales.</title>
        <authorList>
            <person name="Hensen N."/>
            <person name="Bonometti L."/>
            <person name="Westerberg I."/>
            <person name="Brannstrom I.O."/>
            <person name="Guillou S."/>
            <person name="Cros-Aarteil S."/>
            <person name="Calhoun S."/>
            <person name="Haridas S."/>
            <person name="Kuo A."/>
            <person name="Mondo S."/>
            <person name="Pangilinan J."/>
            <person name="Riley R."/>
            <person name="LaButti K."/>
            <person name="Andreopoulos B."/>
            <person name="Lipzen A."/>
            <person name="Chen C."/>
            <person name="Yan M."/>
            <person name="Daum C."/>
            <person name="Ng V."/>
            <person name="Clum A."/>
            <person name="Steindorff A."/>
            <person name="Ohm R.A."/>
            <person name="Martin F."/>
            <person name="Silar P."/>
            <person name="Natvig D.O."/>
            <person name="Lalanne C."/>
            <person name="Gautier V."/>
            <person name="Ament-Velasquez S.L."/>
            <person name="Kruys A."/>
            <person name="Hutchinson M.I."/>
            <person name="Powell A.J."/>
            <person name="Barry K."/>
            <person name="Miller A.N."/>
            <person name="Grigoriev I.V."/>
            <person name="Debuchy R."/>
            <person name="Gladieux P."/>
            <person name="Hiltunen Thoren M."/>
            <person name="Johannesson H."/>
        </authorList>
    </citation>
    <scope>NUCLEOTIDE SEQUENCE</scope>
    <source>
        <strain evidence="3">CBS 141.50</strain>
    </source>
</reference>
<dbReference type="RefSeq" id="XP_062637373.1">
    <property type="nucleotide sequence ID" value="XM_062780614.1"/>
</dbReference>
<dbReference type="Proteomes" id="UP001302676">
    <property type="component" value="Unassembled WGS sequence"/>
</dbReference>
<feature type="chain" id="PRO_5042927539" description="Cellobiose dehydrogenase-like cytochrome domain-containing protein" evidence="1">
    <location>
        <begin position="22"/>
        <end position="208"/>
    </location>
</feature>
<dbReference type="CDD" id="cd09630">
    <property type="entry name" value="CDH_like_cytochrome"/>
    <property type="match status" value="1"/>
</dbReference>
<proteinExistence type="predicted"/>
<accession>A0AAN6V383</accession>
<dbReference type="AlphaFoldDB" id="A0AAN6V383"/>
<dbReference type="Pfam" id="PF16010">
    <property type="entry name" value="CDH-cyt"/>
    <property type="match status" value="1"/>
</dbReference>
<dbReference type="EMBL" id="MU853581">
    <property type="protein sequence ID" value="KAK4144002.1"/>
    <property type="molecule type" value="Genomic_DNA"/>
</dbReference>
<feature type="signal peptide" evidence="1">
    <location>
        <begin position="1"/>
        <end position="21"/>
    </location>
</feature>
<dbReference type="PANTHER" id="PTHR47797">
    <property type="entry name" value="DEHYDROGENASE, PUTATIVE (AFU_ORTHOLOGUE AFUA_8G05805)-RELATED"/>
    <property type="match status" value="1"/>
</dbReference>
<evidence type="ECO:0000313" key="4">
    <source>
        <dbReference type="Proteomes" id="UP001302676"/>
    </source>
</evidence>
<dbReference type="PANTHER" id="PTHR47797:SF5">
    <property type="entry name" value="CELLOBIOSE DEHYDROGENASE CYTOCHROME DOMAIN-CONTAINING PROTEIN"/>
    <property type="match status" value="1"/>
</dbReference>
<feature type="domain" description="Cellobiose dehydrogenase-like cytochrome" evidence="2">
    <location>
        <begin position="27"/>
        <end position="194"/>
    </location>
</feature>
<evidence type="ECO:0000313" key="3">
    <source>
        <dbReference type="EMBL" id="KAK4144002.1"/>
    </source>
</evidence>
<reference evidence="3" key="2">
    <citation type="submission" date="2023-05" db="EMBL/GenBank/DDBJ databases">
        <authorList>
            <consortium name="Lawrence Berkeley National Laboratory"/>
            <person name="Steindorff A."/>
            <person name="Hensen N."/>
            <person name="Bonometti L."/>
            <person name="Westerberg I."/>
            <person name="Brannstrom I.O."/>
            <person name="Guillou S."/>
            <person name="Cros-Aarteil S."/>
            <person name="Calhoun S."/>
            <person name="Haridas S."/>
            <person name="Kuo A."/>
            <person name="Mondo S."/>
            <person name="Pangilinan J."/>
            <person name="Riley R."/>
            <person name="Labutti K."/>
            <person name="Andreopoulos B."/>
            <person name="Lipzen A."/>
            <person name="Chen C."/>
            <person name="Yanf M."/>
            <person name="Daum C."/>
            <person name="Ng V."/>
            <person name="Clum A."/>
            <person name="Ohm R."/>
            <person name="Martin F."/>
            <person name="Silar P."/>
            <person name="Natvig D."/>
            <person name="Lalanne C."/>
            <person name="Gautier V."/>
            <person name="Ament-Velasquez S.L."/>
            <person name="Kruys A."/>
            <person name="Hutchinson M.I."/>
            <person name="Powell A.J."/>
            <person name="Barry K."/>
            <person name="Miller A.N."/>
            <person name="Grigoriev I.V."/>
            <person name="Debuchy R."/>
            <person name="Gladieux P."/>
            <person name="Thoren M.H."/>
            <person name="Johannesson H."/>
        </authorList>
    </citation>
    <scope>NUCLEOTIDE SEQUENCE</scope>
    <source>
        <strain evidence="3">CBS 141.50</strain>
    </source>
</reference>
<keyword evidence="1" id="KW-0732">Signal</keyword>
<comment type="caution">
    <text evidence="3">The sequence shown here is derived from an EMBL/GenBank/DDBJ whole genome shotgun (WGS) entry which is preliminary data.</text>
</comment>
<dbReference type="SUPFAM" id="SSF49344">
    <property type="entry name" value="CBD9-like"/>
    <property type="match status" value="1"/>
</dbReference>
<protein>
    <recommendedName>
        <fullName evidence="2">Cellobiose dehydrogenase-like cytochrome domain-containing protein</fullName>
    </recommendedName>
</protein>